<sequence>MNAVLYPLCAGVAWVSLLFKLPALSRPGRGPAAVAVALFFLFMGLTFTISDPRVWALVDRSAGVPNLSLLLSQGSVIGVAATQLAALTFWAHDAEHARPMVRRQVVGFGAVVVAMAVLFALADLTEEDTTTAAIRFAGKGLYSVYLMLYVTAFAVTEAVLVSRCVRHARALEGPWLRRGLRMAAIGATGGLLYSAARYADVIAAPLGLDPQRWEFVARLGAGLGGILTLIGWSVPGWGPQVSALRVRMRDYRRHNDLYPLWAALSEANPDLVLDRQAPRRAVRDLDFRLHRRVVEIRDGIRWLQPYQDPSVVEAATARGREAGLAGADLRASVEAAAIAAALRDGPDAVTRPESEAPPHDTGTDWLVRVSRAFTADGRAKVGNR</sequence>
<dbReference type="Pfam" id="PF20182">
    <property type="entry name" value="DUF6545"/>
    <property type="match status" value="1"/>
</dbReference>
<feature type="domain" description="DUF6545" evidence="2">
    <location>
        <begin position="248"/>
        <end position="374"/>
    </location>
</feature>
<feature type="transmembrane region" description="Helical" evidence="1">
    <location>
        <begin position="142"/>
        <end position="161"/>
    </location>
</feature>
<dbReference type="NCBIfam" id="NF042915">
    <property type="entry name" value="MAB_1171c_fam"/>
    <property type="match status" value="1"/>
</dbReference>
<feature type="transmembrane region" description="Helical" evidence="1">
    <location>
        <begin position="70"/>
        <end position="92"/>
    </location>
</feature>
<keyword evidence="1" id="KW-1133">Transmembrane helix</keyword>
<feature type="transmembrane region" description="Helical" evidence="1">
    <location>
        <begin position="219"/>
        <end position="238"/>
    </location>
</feature>
<keyword evidence="4" id="KW-1185">Reference proteome</keyword>
<feature type="transmembrane region" description="Helical" evidence="1">
    <location>
        <begin position="6"/>
        <end position="25"/>
    </location>
</feature>
<evidence type="ECO:0000259" key="2">
    <source>
        <dbReference type="Pfam" id="PF20182"/>
    </source>
</evidence>
<evidence type="ECO:0000256" key="1">
    <source>
        <dbReference type="SAM" id="Phobius"/>
    </source>
</evidence>
<feature type="transmembrane region" description="Helical" evidence="1">
    <location>
        <begin position="104"/>
        <end position="122"/>
    </location>
</feature>
<protein>
    <recommendedName>
        <fullName evidence="2">DUF6545 domain-containing protein</fullName>
    </recommendedName>
</protein>
<accession>A0A2S6H1P1</accession>
<organism evidence="3 4">
    <name type="scientific">Actinokineospora auranticolor</name>
    <dbReference type="NCBI Taxonomy" id="155976"/>
    <lineage>
        <taxon>Bacteria</taxon>
        <taxon>Bacillati</taxon>
        <taxon>Actinomycetota</taxon>
        <taxon>Actinomycetes</taxon>
        <taxon>Pseudonocardiales</taxon>
        <taxon>Pseudonocardiaceae</taxon>
        <taxon>Actinokineospora</taxon>
    </lineage>
</organism>
<feature type="transmembrane region" description="Helical" evidence="1">
    <location>
        <begin position="32"/>
        <end position="50"/>
    </location>
</feature>
<keyword evidence="1" id="KW-0812">Transmembrane</keyword>
<dbReference type="OrthoDB" id="3685619at2"/>
<gene>
    <name evidence="3" type="ORF">CLV40_101564</name>
</gene>
<reference evidence="3 4" key="1">
    <citation type="submission" date="2018-02" db="EMBL/GenBank/DDBJ databases">
        <title>Genomic Encyclopedia of Archaeal and Bacterial Type Strains, Phase II (KMG-II): from individual species to whole genera.</title>
        <authorList>
            <person name="Goeker M."/>
        </authorList>
    </citation>
    <scope>NUCLEOTIDE SEQUENCE [LARGE SCALE GENOMIC DNA]</scope>
    <source>
        <strain evidence="3 4">YU 961-1</strain>
    </source>
</reference>
<dbReference type="InterPro" id="IPR046675">
    <property type="entry name" value="DUF6545"/>
</dbReference>
<evidence type="ECO:0000313" key="4">
    <source>
        <dbReference type="Proteomes" id="UP000239203"/>
    </source>
</evidence>
<name>A0A2S6H1P1_9PSEU</name>
<proteinExistence type="predicted"/>
<feature type="transmembrane region" description="Helical" evidence="1">
    <location>
        <begin position="182"/>
        <end position="199"/>
    </location>
</feature>
<dbReference type="InterPro" id="IPR050039">
    <property type="entry name" value="MAB_1171c-like"/>
</dbReference>
<dbReference type="RefSeq" id="WP_104476515.1">
    <property type="nucleotide sequence ID" value="NZ_CP154825.1"/>
</dbReference>
<keyword evidence="1" id="KW-0472">Membrane</keyword>
<dbReference type="AlphaFoldDB" id="A0A2S6H1P1"/>
<evidence type="ECO:0000313" key="3">
    <source>
        <dbReference type="EMBL" id="PPK71374.1"/>
    </source>
</evidence>
<comment type="caution">
    <text evidence="3">The sequence shown here is derived from an EMBL/GenBank/DDBJ whole genome shotgun (WGS) entry which is preliminary data.</text>
</comment>
<dbReference type="EMBL" id="PTIX01000001">
    <property type="protein sequence ID" value="PPK71374.1"/>
    <property type="molecule type" value="Genomic_DNA"/>
</dbReference>
<dbReference type="Proteomes" id="UP000239203">
    <property type="component" value="Unassembled WGS sequence"/>
</dbReference>